<gene>
    <name evidence="1" type="ORF">Amac_070300</name>
</gene>
<dbReference type="OrthoDB" id="2678579at2"/>
<evidence type="ECO:0000313" key="1">
    <source>
        <dbReference type="EMBL" id="GES13433.1"/>
    </source>
</evidence>
<dbReference type="AlphaFoldDB" id="A0A5M3X3M4"/>
<comment type="caution">
    <text evidence="1">The sequence shown here is derived from an EMBL/GenBank/DDBJ whole genome shotgun (WGS) entry which is preliminary data.</text>
</comment>
<evidence type="ECO:0000313" key="2">
    <source>
        <dbReference type="Proteomes" id="UP000331127"/>
    </source>
</evidence>
<proteinExistence type="predicted"/>
<reference evidence="1 2" key="1">
    <citation type="submission" date="2019-10" db="EMBL/GenBank/DDBJ databases">
        <title>Whole genome shotgun sequence of Acrocarpospora macrocephala NBRC 16266.</title>
        <authorList>
            <person name="Ichikawa N."/>
            <person name="Kimura A."/>
            <person name="Kitahashi Y."/>
            <person name="Komaki H."/>
            <person name="Oguchi A."/>
        </authorList>
    </citation>
    <scope>NUCLEOTIDE SEQUENCE [LARGE SCALE GENOMIC DNA]</scope>
    <source>
        <strain evidence="1 2">NBRC 16266</strain>
    </source>
</reference>
<name>A0A5M3X3M4_9ACTN</name>
<protein>
    <submittedName>
        <fullName evidence="1">Uncharacterized protein</fullName>
    </submittedName>
</protein>
<sequence>MHRTGEARRITALLSQTEELAELGRTAQDEDGSLAEPAVRQLQTRYPAWYAAGLAVLPEDLRDRFVEQYEAKHPTLSPRIKQFIAHPRQPWALYNSVPRFLKGHGRWQHSLKQSYEEPLLEQRRLLLEASSPCWSLTAWRTPRFHAGRIDRSMDGGNDALTNAESHHSSAGRFHGPRDFVCG</sequence>
<dbReference type="EMBL" id="BLAE01000046">
    <property type="protein sequence ID" value="GES13433.1"/>
    <property type="molecule type" value="Genomic_DNA"/>
</dbReference>
<accession>A0A5M3X3M4</accession>
<dbReference type="Proteomes" id="UP000331127">
    <property type="component" value="Unassembled WGS sequence"/>
</dbReference>
<organism evidence="1 2">
    <name type="scientific">Acrocarpospora macrocephala</name>
    <dbReference type="NCBI Taxonomy" id="150177"/>
    <lineage>
        <taxon>Bacteria</taxon>
        <taxon>Bacillati</taxon>
        <taxon>Actinomycetota</taxon>
        <taxon>Actinomycetes</taxon>
        <taxon>Streptosporangiales</taxon>
        <taxon>Streptosporangiaceae</taxon>
        <taxon>Acrocarpospora</taxon>
    </lineage>
</organism>
<dbReference type="RefSeq" id="WP_155358687.1">
    <property type="nucleotide sequence ID" value="NZ_BAAAHL010000042.1"/>
</dbReference>
<keyword evidence="2" id="KW-1185">Reference proteome</keyword>